<feature type="domain" description="Reverse transcriptase" evidence="2">
    <location>
        <begin position="921"/>
        <end position="1242"/>
    </location>
</feature>
<dbReference type="PANTHER" id="PTHR33481:SF1">
    <property type="entry name" value="ENDONUCLEASE_EXONUCLEASE_PHOSPHATASE DOMAIN-CONTAINING PROTEIN-RELATED"/>
    <property type="match status" value="1"/>
</dbReference>
<evidence type="ECO:0000256" key="1">
    <source>
        <dbReference type="SAM" id="MobiDB-lite"/>
    </source>
</evidence>
<dbReference type="GO" id="GO:0003676">
    <property type="term" value="F:nucleic acid binding"/>
    <property type="evidence" value="ECO:0007669"/>
    <property type="project" value="InterPro"/>
</dbReference>
<dbReference type="RefSeq" id="XP_001219224.1">
    <property type="nucleotide sequence ID" value="XM_001219223.1"/>
</dbReference>
<dbReference type="InterPro" id="IPR012337">
    <property type="entry name" value="RNaseH-like_sf"/>
</dbReference>
<reference evidence="4" key="1">
    <citation type="journal article" date="2015" name="Genome Announc.">
        <title>Draft genome sequence of the cellulolytic fungus Chaetomium globosum.</title>
        <authorList>
            <person name="Cuomo C.A."/>
            <person name="Untereiner W.A."/>
            <person name="Ma L.-J."/>
            <person name="Grabherr M."/>
            <person name="Birren B.W."/>
        </authorList>
    </citation>
    <scope>NUCLEOTIDE SEQUENCE [LARGE SCALE GENOMIC DNA]</scope>
    <source>
        <strain evidence="4">ATCC 6205 / CBS 148.51 / DSM 1962 / NBRC 6347 / NRRL 1970</strain>
    </source>
</reference>
<keyword evidence="4" id="KW-1185">Reference proteome</keyword>
<dbReference type="PROSITE" id="PS50878">
    <property type="entry name" value="RT_POL"/>
    <property type="match status" value="1"/>
</dbReference>
<accession>Q2HIF1</accession>
<dbReference type="eggNOG" id="KOG1075">
    <property type="taxonomic scope" value="Eukaryota"/>
</dbReference>
<sequence>MFQGLAVEVAEYLRAKAKDTDTALARRQELLEFYDDMPKKNPPHHRWHCSAATFAMTRALYHRAKKAIVRRRLRERAAKKREREASLGARADDHGAQPSPSQRPRYGEGNTADDDVAEFDDFHLTDIAGADDEWVDELGGDLWEPYTAAINFDENDIAYTIIEGLNDEDHVVYPDPETGQYQLVDNAPLQEELAALAEYQYIADTVENHDDESEGVAAVDEQEEEEVVADAIIVATPWAEYHAYGREPSDPFEGSESVPQPRKPHKLSDFSSGTPCSGRAQLRREMLSFLLLGFFEAALISKIIKERSVVIKTNPTKDEVDDDEWVLSHSPMEFVPPAKVSRRRDDIGFDYAYGSAVSFPDDPRARLGLPLIRRVFLQDQGALMPPCLNFSDGFGLYRTMTKSIMGCYLQIAAMPRREHTRQINVLPVTLGPHGANLEDVMKALMPLKALDRGTVVDINGVQTLLCAPIIAFTGDMPQQQDNSGCLGVAANFGCRGCKVPADKRGDLDFDVLDQTRAHMEMLRLRRAMDDMQQKYRKQAFSTQHGLSIDAPAVQHIAPALDLISGRPSDTAHSEFNGITKMTHQVLLDDALKPESVVEYSKVLRRMPFPPGWGRIQSPYNVLKYSLQEHTRWSVLMTIILLLWFKETDIKRPFVRAMKAVFSQTQLTCTGQAADMVIATKVEGRNVVEILTIALAAIVKTNSILSSAEPGNGAGSPRHVAGILETILVSRRLFQLMCEAASRSTNTATGAAAARRRGATAGNTSVVGSRATSRAVSPAGSEAQVAIVPVEVVEEDEEAVDDAINIGQLTVAQKATKYRQWAQRPNVHVGLHYIDVFRRYGLASLLMVLPGELKHKLWKNIVTTTNHRNPEKDCLTYENMLQTVRLTLLDGFSHDEPDITAKLKGLASAAPTLFSVLLPRESLGRTDLEDEDDPSIGARVVDDMSHPDARVLVFVKTRVYKAMGFPVREGELSLPFSIQLRDAYQADYGKNIVVTSNWPIRWWKKVSFGDSLWARNAWSINGVSSDQSYVFLVITPLTDTGAAEELTRLPILKMAQAIEDEDCRHEVVGLPSLHHDCLYMVPFTAQPGRRLLTAGAGTEMTELTADTELLFVNWRRGAGTVSTVETIAVNGFTSERQELPQAGLPQGSPLSPMLFLFFNADLVQHKIDANGGAIAFVDDYTAWVTGPSAESNRTGIQAIIGKALDWEKRSGAQFEGEKTAIIHFTRNMERFSEQPFSVKGEVVKPKESAKILGVVMDRELRYKQHIARTAAKGLAAALALKRLKMLSPRTARQLFVATVAPVMDYAANVWMHGCGEKALSWLNRAQKIGALAITGAFRTAATAVVEAEASIHPVRERHAQAAASLWINIHTLPGTHPLAMKKVRNTVRFVSPLQKIARVAEGVRVDRMETIQEYAVPPWVPRLRPTLEADRGKAAEMVNKISGIVIATSSSVKKGIVGMGGLARDTLFNRTSETVTNYAVVLGTREEQNPYTAELAAIAMALEKLPASICHRHITVITRNQSALAAVGQPRQQSGQSIIRQIYDLARLHRQRGNSVNFLWIPAEIDFALGSDAKAAAQRASKQGRTPDSQMPQAKSTAMRLAMERQLTTRVLPVGVGKFSKAMDAALPGKHTRDLYDKLKRREAGVLAQLRTGMARLNGFLSRIGAVESDLCACGQARESVEHFLFRCVRWTALREDMLQCTVARRGSLSFYLGGKAPSDTRHWSPDMKAVRATIKYAMATGRLELNEEESLNQSQ</sequence>
<dbReference type="SUPFAM" id="SSF53098">
    <property type="entry name" value="Ribonuclease H-like"/>
    <property type="match status" value="1"/>
</dbReference>
<dbReference type="InParanoid" id="Q2HIF1"/>
<organism evidence="3 4">
    <name type="scientific">Chaetomium globosum (strain ATCC 6205 / CBS 148.51 / DSM 1962 / NBRC 6347 / NRRL 1970)</name>
    <name type="common">Soil fungus</name>
    <dbReference type="NCBI Taxonomy" id="306901"/>
    <lineage>
        <taxon>Eukaryota</taxon>
        <taxon>Fungi</taxon>
        <taxon>Dikarya</taxon>
        <taxon>Ascomycota</taxon>
        <taxon>Pezizomycotina</taxon>
        <taxon>Sordariomycetes</taxon>
        <taxon>Sordariomycetidae</taxon>
        <taxon>Sordariales</taxon>
        <taxon>Chaetomiaceae</taxon>
        <taxon>Chaetomium</taxon>
    </lineage>
</organism>
<evidence type="ECO:0000313" key="3">
    <source>
        <dbReference type="EMBL" id="EAQ91768.1"/>
    </source>
</evidence>
<gene>
    <name evidence="3" type="ORF">CHGG_00003</name>
</gene>
<dbReference type="InterPro" id="IPR036397">
    <property type="entry name" value="RNaseH_sf"/>
</dbReference>
<dbReference type="HOGENOM" id="CLU_239255_0_0_1"/>
<dbReference type="InterPro" id="IPR000477">
    <property type="entry name" value="RT_dom"/>
</dbReference>
<evidence type="ECO:0000313" key="4">
    <source>
        <dbReference type="Proteomes" id="UP000001056"/>
    </source>
</evidence>
<dbReference type="EMBL" id="CH408029">
    <property type="protein sequence ID" value="EAQ91768.1"/>
    <property type="molecule type" value="Genomic_DNA"/>
</dbReference>
<name>Q2HIF1_CHAGB</name>
<dbReference type="Pfam" id="PF00078">
    <property type="entry name" value="RVT_1"/>
    <property type="match status" value="1"/>
</dbReference>
<feature type="region of interest" description="Disordered" evidence="1">
    <location>
        <begin position="245"/>
        <end position="275"/>
    </location>
</feature>
<feature type="region of interest" description="Disordered" evidence="1">
    <location>
        <begin position="79"/>
        <end position="114"/>
    </location>
</feature>
<dbReference type="VEuPathDB" id="FungiDB:CHGG_00003"/>
<protein>
    <recommendedName>
        <fullName evidence="2">Reverse transcriptase domain-containing protein</fullName>
    </recommendedName>
</protein>
<feature type="compositionally biased region" description="Basic and acidic residues" evidence="1">
    <location>
        <begin position="81"/>
        <end position="95"/>
    </location>
</feature>
<dbReference type="PANTHER" id="PTHR33481">
    <property type="entry name" value="REVERSE TRANSCRIPTASE"/>
    <property type="match status" value="1"/>
</dbReference>
<dbReference type="GeneID" id="4386660"/>
<dbReference type="Gene3D" id="3.30.420.10">
    <property type="entry name" value="Ribonuclease H-like superfamily/Ribonuclease H"/>
    <property type="match status" value="1"/>
</dbReference>
<proteinExistence type="predicted"/>
<dbReference type="OrthoDB" id="4368687at2759"/>
<evidence type="ECO:0000259" key="2">
    <source>
        <dbReference type="PROSITE" id="PS50878"/>
    </source>
</evidence>
<dbReference type="Proteomes" id="UP000001056">
    <property type="component" value="Unassembled WGS sequence"/>
</dbReference>